<keyword evidence="3" id="KW-0813">Transport</keyword>
<evidence type="ECO:0000259" key="5">
    <source>
        <dbReference type="SMART" id="SM00054"/>
    </source>
</evidence>
<organism evidence="6 8">
    <name type="scientific">Rotaria magnacalcarata</name>
    <dbReference type="NCBI Taxonomy" id="392030"/>
    <lineage>
        <taxon>Eukaryota</taxon>
        <taxon>Metazoa</taxon>
        <taxon>Spiralia</taxon>
        <taxon>Gnathifera</taxon>
        <taxon>Rotifera</taxon>
        <taxon>Eurotatoria</taxon>
        <taxon>Bdelloidea</taxon>
        <taxon>Philodinida</taxon>
        <taxon>Philodinidae</taxon>
        <taxon>Rotaria</taxon>
    </lineage>
</organism>
<feature type="domain" description="EF-hand" evidence="5">
    <location>
        <begin position="484"/>
        <end position="512"/>
    </location>
</feature>
<evidence type="ECO:0000256" key="3">
    <source>
        <dbReference type="RuleBase" id="RU003845"/>
    </source>
</evidence>
<dbReference type="EMBL" id="CAJOBG010001071">
    <property type="protein sequence ID" value="CAF3891246.1"/>
    <property type="molecule type" value="Genomic_DNA"/>
</dbReference>
<dbReference type="InterPro" id="IPR002048">
    <property type="entry name" value="EF_hand_dom"/>
</dbReference>
<evidence type="ECO:0000256" key="1">
    <source>
        <dbReference type="ARBA" id="ARBA00023121"/>
    </source>
</evidence>
<dbReference type="GO" id="GO:0005509">
    <property type="term" value="F:calcium ion binding"/>
    <property type="evidence" value="ECO:0007669"/>
    <property type="project" value="InterPro"/>
</dbReference>
<feature type="domain" description="EF-hand" evidence="5">
    <location>
        <begin position="567"/>
        <end position="595"/>
    </location>
</feature>
<dbReference type="SUPFAM" id="SSF144000">
    <property type="entry name" value="Oxysterol-binding protein-like"/>
    <property type="match status" value="1"/>
</dbReference>
<evidence type="ECO:0000313" key="8">
    <source>
        <dbReference type="Proteomes" id="UP000663866"/>
    </source>
</evidence>
<evidence type="ECO:0000313" key="6">
    <source>
        <dbReference type="EMBL" id="CAF3891246.1"/>
    </source>
</evidence>
<dbReference type="GO" id="GO:0097038">
    <property type="term" value="C:perinuclear endoplasmic reticulum"/>
    <property type="evidence" value="ECO:0007669"/>
    <property type="project" value="TreeGrafter"/>
</dbReference>
<name>A0A819H3P3_9BILA</name>
<gene>
    <name evidence="6" type="ORF">OVN521_LOCUS8994</name>
    <name evidence="7" type="ORF">UXM345_LOCUS14681</name>
</gene>
<proteinExistence type="inferred from homology"/>
<dbReference type="GO" id="GO:0006869">
    <property type="term" value="P:lipid transport"/>
    <property type="evidence" value="ECO:0007669"/>
    <property type="project" value="UniProtKB-KW"/>
</dbReference>
<dbReference type="Gene3D" id="1.10.238.10">
    <property type="entry name" value="EF-hand"/>
    <property type="match status" value="1"/>
</dbReference>
<dbReference type="PANTHER" id="PTHR10972:SF209">
    <property type="entry name" value="OXYSTEROL-BINDING PROTEIN"/>
    <property type="match status" value="1"/>
</dbReference>
<dbReference type="InterPro" id="IPR018494">
    <property type="entry name" value="Oxysterol-bd_CS"/>
</dbReference>
<keyword evidence="4" id="KW-0175">Coiled coil</keyword>
<protein>
    <recommendedName>
        <fullName evidence="3">Oxysterol-binding protein</fullName>
    </recommendedName>
</protein>
<dbReference type="InterPro" id="IPR011992">
    <property type="entry name" value="EF-hand-dom_pair"/>
</dbReference>
<dbReference type="GO" id="GO:0032934">
    <property type="term" value="F:sterol binding"/>
    <property type="evidence" value="ECO:0007669"/>
    <property type="project" value="TreeGrafter"/>
</dbReference>
<dbReference type="InterPro" id="IPR037239">
    <property type="entry name" value="OSBP_sf"/>
</dbReference>
<feature type="domain" description="EF-hand" evidence="5">
    <location>
        <begin position="521"/>
        <end position="549"/>
    </location>
</feature>
<dbReference type="FunFam" id="2.40.160.120:FF:000005">
    <property type="entry name" value="Oxysterol-binding protein"/>
    <property type="match status" value="1"/>
</dbReference>
<dbReference type="Gene3D" id="2.40.160.120">
    <property type="match status" value="1"/>
</dbReference>
<reference evidence="6" key="1">
    <citation type="submission" date="2021-02" db="EMBL/GenBank/DDBJ databases">
        <authorList>
            <person name="Nowell W R."/>
        </authorList>
    </citation>
    <scope>NUCLEOTIDE SEQUENCE</scope>
</reference>
<dbReference type="InterPro" id="IPR000648">
    <property type="entry name" value="Oxysterol-bd"/>
</dbReference>
<feature type="coiled-coil region" evidence="4">
    <location>
        <begin position="406"/>
        <end position="440"/>
    </location>
</feature>
<comment type="similarity">
    <text evidence="2">Belongs to the OSBP family.</text>
</comment>
<accession>A0A819H3P3</accession>
<dbReference type="GO" id="GO:0005886">
    <property type="term" value="C:plasma membrane"/>
    <property type="evidence" value="ECO:0007669"/>
    <property type="project" value="TreeGrafter"/>
</dbReference>
<comment type="caution">
    <text evidence="6">The sequence shown here is derived from an EMBL/GenBank/DDBJ whole genome shotgun (WGS) entry which is preliminary data.</text>
</comment>
<evidence type="ECO:0000313" key="7">
    <source>
        <dbReference type="EMBL" id="CAF3974582.1"/>
    </source>
</evidence>
<dbReference type="AlphaFoldDB" id="A0A819H3P3"/>
<evidence type="ECO:0000256" key="2">
    <source>
        <dbReference type="RuleBase" id="RU003844"/>
    </source>
</evidence>
<dbReference type="EMBL" id="CAJOBF010001686">
    <property type="protein sequence ID" value="CAF3974582.1"/>
    <property type="molecule type" value="Genomic_DNA"/>
</dbReference>
<sequence>MASDSGADDTDEFFDAEDINQYVVDIHRDLVKSWNNISKKKYGRTKLPAQTVDRSQIGVWSMLKQCIGKELYKMTMPVVFNEPLSMLQRFAECVQYAYLLDKADESADPVVRMQCVAAFAASTFASNLDRIAKPFNPLLGETYEFVHHDLPFRYTSEQVSHHPPVTAFICEPKDGGNQWKYYGSILPDAKFSMTAMQIDPKGSLVLELNRHKETYTWSSVTCTVHNIVIGKLWFEYHGTMEIINHSNKMKAIIHFKPYSSATKELHKLEGYIIGSDDRKLRGLYGYWTDALFSIDIEPFEAFLKQQQKDGKSAVKTPQEQLAKSTAAIDIDNIEEEEVPVVDPTHELLNLPADSITLWRTTPRLDYAAQYYNFSLFTMALNEWTEKDKRLRPRLPPTDCRFRPDIRRLEEGNIDQAAQEKNRLEEKQRAARRALESRQEKWQPRWFSLVKHQEFVSKHPTGKLDKPTFMTTYQQLYPESCKQLTSNNLFDTIATNHDGTVDFNEFLFLVAVGNSTGNVDERLDIIFDLWYVSNDGLLDINELAHIISAMYDRAGVKDRQGDKNPTYRAKEIMKKLDASGDKKLNKENFINGLKHDEVI</sequence>
<dbReference type="Pfam" id="PF01237">
    <property type="entry name" value="Oxysterol_BP"/>
    <property type="match status" value="1"/>
</dbReference>
<dbReference type="SMART" id="SM00054">
    <property type="entry name" value="EFh"/>
    <property type="match status" value="3"/>
</dbReference>
<dbReference type="PRINTS" id="PR00450">
    <property type="entry name" value="RECOVERIN"/>
</dbReference>
<keyword evidence="8" id="KW-1185">Reference proteome</keyword>
<dbReference type="GO" id="GO:0005829">
    <property type="term" value="C:cytosol"/>
    <property type="evidence" value="ECO:0007669"/>
    <property type="project" value="TreeGrafter"/>
</dbReference>
<evidence type="ECO:0000256" key="4">
    <source>
        <dbReference type="SAM" id="Coils"/>
    </source>
</evidence>
<dbReference type="Proteomes" id="UP000663866">
    <property type="component" value="Unassembled WGS sequence"/>
</dbReference>
<dbReference type="PROSITE" id="PS01013">
    <property type="entry name" value="OSBP"/>
    <property type="match status" value="1"/>
</dbReference>
<dbReference type="PANTHER" id="PTHR10972">
    <property type="entry name" value="OXYSTEROL-BINDING PROTEIN-RELATED"/>
    <property type="match status" value="1"/>
</dbReference>
<keyword evidence="1" id="KW-0446">Lipid-binding</keyword>
<dbReference type="Proteomes" id="UP000663842">
    <property type="component" value="Unassembled WGS sequence"/>
</dbReference>
<dbReference type="SUPFAM" id="SSF47473">
    <property type="entry name" value="EF-hand"/>
    <property type="match status" value="1"/>
</dbReference>
<keyword evidence="3" id="KW-0445">Lipid transport</keyword>